<organism evidence="3 4">
    <name type="scientific">Gracilimonas halophila</name>
    <dbReference type="NCBI Taxonomy" id="1834464"/>
    <lineage>
        <taxon>Bacteria</taxon>
        <taxon>Pseudomonadati</taxon>
        <taxon>Balneolota</taxon>
        <taxon>Balneolia</taxon>
        <taxon>Balneolales</taxon>
        <taxon>Balneolaceae</taxon>
        <taxon>Gracilimonas</taxon>
    </lineage>
</organism>
<feature type="signal peptide" evidence="1">
    <location>
        <begin position="1"/>
        <end position="24"/>
    </location>
</feature>
<name>A0ABW5JL65_9BACT</name>
<evidence type="ECO:0000256" key="1">
    <source>
        <dbReference type="SAM" id="SignalP"/>
    </source>
</evidence>
<dbReference type="InterPro" id="IPR025433">
    <property type="entry name" value="DUF4168"/>
</dbReference>
<feature type="domain" description="DUF4168" evidence="2">
    <location>
        <begin position="37"/>
        <end position="96"/>
    </location>
</feature>
<keyword evidence="4" id="KW-1185">Reference proteome</keyword>
<feature type="domain" description="DUF4168" evidence="2">
    <location>
        <begin position="97"/>
        <end position="155"/>
    </location>
</feature>
<gene>
    <name evidence="3" type="ORF">ACFSVN_10540</name>
</gene>
<evidence type="ECO:0000313" key="4">
    <source>
        <dbReference type="Proteomes" id="UP001597460"/>
    </source>
</evidence>
<comment type="caution">
    <text evidence="3">The sequence shown here is derived from an EMBL/GenBank/DDBJ whole genome shotgun (WGS) entry which is preliminary data.</text>
</comment>
<dbReference type="Pfam" id="PF13767">
    <property type="entry name" value="DUF4168"/>
    <property type="match status" value="2"/>
</dbReference>
<dbReference type="Proteomes" id="UP001597460">
    <property type="component" value="Unassembled WGS sequence"/>
</dbReference>
<evidence type="ECO:0000313" key="3">
    <source>
        <dbReference type="EMBL" id="MFD2532884.1"/>
    </source>
</evidence>
<dbReference type="RefSeq" id="WP_390302131.1">
    <property type="nucleotide sequence ID" value="NZ_JBHULI010000024.1"/>
</dbReference>
<accession>A0ABW5JL65</accession>
<keyword evidence="1" id="KW-0732">Signal</keyword>
<protein>
    <submittedName>
        <fullName evidence="3">DUF4168 domain-containing protein</fullName>
    </submittedName>
</protein>
<reference evidence="4" key="1">
    <citation type="journal article" date="2019" name="Int. J. Syst. Evol. Microbiol.">
        <title>The Global Catalogue of Microorganisms (GCM) 10K type strain sequencing project: providing services to taxonomists for standard genome sequencing and annotation.</title>
        <authorList>
            <consortium name="The Broad Institute Genomics Platform"/>
            <consortium name="The Broad Institute Genome Sequencing Center for Infectious Disease"/>
            <person name="Wu L."/>
            <person name="Ma J."/>
        </authorList>
    </citation>
    <scope>NUCLEOTIDE SEQUENCE [LARGE SCALE GENOMIC DNA]</scope>
    <source>
        <strain evidence="4">KCTC 52042</strain>
    </source>
</reference>
<proteinExistence type="predicted"/>
<evidence type="ECO:0000259" key="2">
    <source>
        <dbReference type="Pfam" id="PF13767"/>
    </source>
</evidence>
<feature type="chain" id="PRO_5046715727" evidence="1">
    <location>
        <begin position="25"/>
        <end position="166"/>
    </location>
</feature>
<sequence length="166" mass="19107">MKKLMRYTFLVLLGVIFGTTAIYAQQQQMPPQPEPLSPEEVTDEHLEKISNVTQAGQGIQEEADNKMREVIEDVGMEFQRFQQIMMAQQNPQLANQLQLSSEEQETLQEIQPELMKINQEAQQQYMAKIEEEGLSIQEFQQIAQAIQAHPEVAERFEEINSPEEDG</sequence>
<dbReference type="EMBL" id="JBHULI010000024">
    <property type="protein sequence ID" value="MFD2532884.1"/>
    <property type="molecule type" value="Genomic_DNA"/>
</dbReference>